<reference evidence="2" key="1">
    <citation type="submission" date="2021-03" db="EMBL/GenBank/DDBJ databases">
        <authorList>
            <person name="Kanchanasin P."/>
            <person name="Saeng-In P."/>
            <person name="Phongsopitanun W."/>
            <person name="Yuki M."/>
            <person name="Kudo T."/>
            <person name="Ohkuma M."/>
            <person name="Tanasupawat S."/>
        </authorList>
    </citation>
    <scope>NUCLEOTIDE SEQUENCE</scope>
    <source>
        <strain evidence="2">GKU 128</strain>
    </source>
</reference>
<keyword evidence="3" id="KW-1185">Reference proteome</keyword>
<keyword evidence="1" id="KW-1133">Transmembrane helix</keyword>
<evidence type="ECO:0000256" key="1">
    <source>
        <dbReference type="SAM" id="Phobius"/>
    </source>
</evidence>
<gene>
    <name evidence="2" type="ORF">J4573_46110</name>
</gene>
<dbReference type="Proteomes" id="UP000669179">
    <property type="component" value="Unassembled WGS sequence"/>
</dbReference>
<dbReference type="AlphaFoldDB" id="A0A939PTK7"/>
<name>A0A939PTK7_9ACTN</name>
<keyword evidence="1" id="KW-0812">Transmembrane</keyword>
<evidence type="ECO:0000313" key="2">
    <source>
        <dbReference type="EMBL" id="MBO2454531.1"/>
    </source>
</evidence>
<protein>
    <recommendedName>
        <fullName evidence="4">PH domain-containing protein</fullName>
    </recommendedName>
</protein>
<evidence type="ECO:0008006" key="4">
    <source>
        <dbReference type="Google" id="ProtNLM"/>
    </source>
</evidence>
<organism evidence="2 3">
    <name type="scientific">Actinomadura barringtoniae</name>
    <dbReference type="NCBI Taxonomy" id="1427535"/>
    <lineage>
        <taxon>Bacteria</taxon>
        <taxon>Bacillati</taxon>
        <taxon>Actinomycetota</taxon>
        <taxon>Actinomycetes</taxon>
        <taxon>Streptosporangiales</taxon>
        <taxon>Thermomonosporaceae</taxon>
        <taxon>Actinomadura</taxon>
    </lineage>
</organism>
<accession>A0A939PTK7</accession>
<keyword evidence="1" id="KW-0472">Membrane</keyword>
<dbReference type="EMBL" id="JAGEOJ010000027">
    <property type="protein sequence ID" value="MBO2454531.1"/>
    <property type="molecule type" value="Genomic_DNA"/>
</dbReference>
<proteinExistence type="predicted"/>
<sequence length="176" mass="19100">METTVVSLRPRWRTALITLPVLAAGPLLLVIGVQQPSLTAFAAGIGLTGYAVRNAMMVLRGFTEVWPDGLYNQLAAYPAEVAWERVERLIVMRTLFGRYVQVEERDGQRISLAAPRSGLITRTPDFDAHLTTIGAMPGGSRPPIPAQRTQPIPMIVSQAVLTFGICAAVLTAVLTY</sequence>
<comment type="caution">
    <text evidence="2">The sequence shown here is derived from an EMBL/GenBank/DDBJ whole genome shotgun (WGS) entry which is preliminary data.</text>
</comment>
<feature type="transmembrane region" description="Helical" evidence="1">
    <location>
        <begin position="155"/>
        <end position="174"/>
    </location>
</feature>
<feature type="transmembrane region" description="Helical" evidence="1">
    <location>
        <begin position="12"/>
        <end position="32"/>
    </location>
</feature>
<evidence type="ECO:0000313" key="3">
    <source>
        <dbReference type="Proteomes" id="UP000669179"/>
    </source>
</evidence>
<dbReference type="RefSeq" id="WP_208262740.1">
    <property type="nucleotide sequence ID" value="NZ_JAGEOJ010000027.1"/>
</dbReference>